<dbReference type="GO" id="GO:0008270">
    <property type="term" value="F:zinc ion binding"/>
    <property type="evidence" value="ECO:0007669"/>
    <property type="project" value="UniProtKB-KW"/>
</dbReference>
<dbReference type="EMBL" id="JACAZE010000020">
    <property type="protein sequence ID" value="KAF7293936.1"/>
    <property type="molecule type" value="Genomic_DNA"/>
</dbReference>
<evidence type="ECO:0000256" key="2">
    <source>
        <dbReference type="ARBA" id="ARBA00022771"/>
    </source>
</evidence>
<gene>
    <name evidence="6" type="ORF">HMN09_01190800</name>
</gene>
<keyword evidence="7" id="KW-1185">Reference proteome</keyword>
<keyword evidence="3" id="KW-0862">Zinc</keyword>
<evidence type="ECO:0000256" key="1">
    <source>
        <dbReference type="ARBA" id="ARBA00022723"/>
    </source>
</evidence>
<dbReference type="PROSITE" id="PS01360">
    <property type="entry name" value="ZF_MYND_1"/>
    <property type="match status" value="1"/>
</dbReference>
<protein>
    <submittedName>
        <fullName evidence="6">MYND-type domain-containing protein</fullName>
    </submittedName>
</protein>
<accession>A0A8H6S885</accession>
<evidence type="ECO:0000313" key="6">
    <source>
        <dbReference type="EMBL" id="KAF7293936.1"/>
    </source>
</evidence>
<dbReference type="Gene3D" id="6.10.140.2220">
    <property type="match status" value="1"/>
</dbReference>
<keyword evidence="1" id="KW-0479">Metal-binding</keyword>
<reference evidence="6" key="1">
    <citation type="submission" date="2020-05" db="EMBL/GenBank/DDBJ databases">
        <title>Mycena genomes resolve the evolution of fungal bioluminescence.</title>
        <authorList>
            <person name="Tsai I.J."/>
        </authorList>
    </citation>
    <scope>NUCLEOTIDE SEQUENCE</scope>
    <source>
        <strain evidence="6">110903Hualien_Pintung</strain>
    </source>
</reference>
<dbReference type="InterPro" id="IPR002893">
    <property type="entry name" value="Znf_MYND"/>
</dbReference>
<sequence length="666" mass="74423">MLHPSLQLGNVRKLPENPRKAALAAASGSLPALLKLFAFLNATRDGAAMRYSVPVIYACLNTDGLDTLRYTLANSVEIDYDVEIAPALTLVRHSLRLLPPLCVESAIESAAFQAFWHRAWAWISFLQEFSAHVITSDTQRLEDYRLAVGIFATAVPNPEYAAVLVDSPRLLVFVGAAWSVLIHRSTFDLTYQQDIDALGTLFQWIQSTNLALLRGDIWSLVEGTGGSWATFARSVFAPPFSAPLSSERLRYITLVLAFLAIGINHPESIFAFLEAGMINRVIAVLHSICQMQTLATVPEEFANVATVLVNSLVTAFDSSYLHRCAQDFFSAGLSNELELFLSYARLLNAHEVKEGFPLTDLHFIIERALPLIATRRASLAKLVPAVQSLRSQIADGALDLAQYLPDDGLRQKWERLMNAVDGREQMVTVLRNRSMVWSRACDVCFAMGEKALFKRCGGCKAAFYCSKECQRKGWSSGHRSICNPALRILQIPGDSVGMSVQDRSFIRVLLDKYYAAHIDDLGNYIVKWLRVFGHKTNSYPIIYFDFTHAPCFISTSVLTDGNTVAAQESVLRKRFPGVFRAVAQSRGRMQLHVVRLAYRRNATDVERGLEWVPVPLRVAETTWYDGLRELATVDEGDLDDAALLVRIKELSAETIEIPWAHQYFHE</sequence>
<organism evidence="6 7">
    <name type="scientific">Mycena chlorophos</name>
    <name type="common">Agaric fungus</name>
    <name type="synonym">Agaricus chlorophos</name>
    <dbReference type="NCBI Taxonomy" id="658473"/>
    <lineage>
        <taxon>Eukaryota</taxon>
        <taxon>Fungi</taxon>
        <taxon>Dikarya</taxon>
        <taxon>Basidiomycota</taxon>
        <taxon>Agaricomycotina</taxon>
        <taxon>Agaricomycetes</taxon>
        <taxon>Agaricomycetidae</taxon>
        <taxon>Agaricales</taxon>
        <taxon>Marasmiineae</taxon>
        <taxon>Mycenaceae</taxon>
        <taxon>Mycena</taxon>
    </lineage>
</organism>
<keyword evidence="2 4" id="KW-0863">Zinc-finger</keyword>
<name>A0A8H6S885_MYCCL</name>
<evidence type="ECO:0000313" key="7">
    <source>
        <dbReference type="Proteomes" id="UP000613580"/>
    </source>
</evidence>
<evidence type="ECO:0000256" key="3">
    <source>
        <dbReference type="ARBA" id="ARBA00022833"/>
    </source>
</evidence>
<dbReference type="Proteomes" id="UP000613580">
    <property type="component" value="Unassembled WGS sequence"/>
</dbReference>
<feature type="domain" description="MYND-type" evidence="5">
    <location>
        <begin position="441"/>
        <end position="482"/>
    </location>
</feature>
<evidence type="ECO:0000256" key="4">
    <source>
        <dbReference type="PROSITE-ProRule" id="PRU00134"/>
    </source>
</evidence>
<dbReference type="PROSITE" id="PS50865">
    <property type="entry name" value="ZF_MYND_2"/>
    <property type="match status" value="1"/>
</dbReference>
<dbReference type="AlphaFoldDB" id="A0A8H6S885"/>
<proteinExistence type="predicted"/>
<comment type="caution">
    <text evidence="6">The sequence shown here is derived from an EMBL/GenBank/DDBJ whole genome shotgun (WGS) entry which is preliminary data.</text>
</comment>
<dbReference type="OrthoDB" id="3027272at2759"/>
<dbReference type="SUPFAM" id="SSF144232">
    <property type="entry name" value="HIT/MYND zinc finger-like"/>
    <property type="match status" value="1"/>
</dbReference>
<dbReference type="Pfam" id="PF01753">
    <property type="entry name" value="zf-MYND"/>
    <property type="match status" value="1"/>
</dbReference>
<evidence type="ECO:0000259" key="5">
    <source>
        <dbReference type="PROSITE" id="PS50865"/>
    </source>
</evidence>